<feature type="signal peptide" evidence="8">
    <location>
        <begin position="1"/>
        <end position="24"/>
    </location>
</feature>
<dbReference type="InterPro" id="IPR051202">
    <property type="entry name" value="Peptidase_C40"/>
</dbReference>
<dbReference type="Pfam" id="PF00877">
    <property type="entry name" value="NLPC_P60"/>
    <property type="match status" value="1"/>
</dbReference>
<dbReference type="CDD" id="cd00118">
    <property type="entry name" value="LysM"/>
    <property type="match status" value="3"/>
</dbReference>
<dbReference type="EMBL" id="QVTD01000005">
    <property type="protein sequence ID" value="RFU63975.1"/>
    <property type="molecule type" value="Genomic_DNA"/>
</dbReference>
<gene>
    <name evidence="11" type="ORF">D0466_11045</name>
</gene>
<dbReference type="PANTHER" id="PTHR47053">
    <property type="entry name" value="MUREIN DD-ENDOPEPTIDASE MEPH-RELATED"/>
    <property type="match status" value="1"/>
</dbReference>
<dbReference type="Gene3D" id="3.90.1720.10">
    <property type="entry name" value="endopeptidase domain like (from Nostoc punctiforme)"/>
    <property type="match status" value="1"/>
</dbReference>
<accession>A0A372LD77</accession>
<keyword evidence="3 8" id="KW-0732">Signal</keyword>
<dbReference type="PANTHER" id="PTHR47053:SF1">
    <property type="entry name" value="MUREIN DD-ENDOPEPTIDASE MEPH-RELATED"/>
    <property type="match status" value="1"/>
</dbReference>
<evidence type="ECO:0000259" key="10">
    <source>
        <dbReference type="PROSITE" id="PS51935"/>
    </source>
</evidence>
<evidence type="ECO:0000313" key="12">
    <source>
        <dbReference type="Proteomes" id="UP000262939"/>
    </source>
</evidence>
<evidence type="ECO:0000256" key="3">
    <source>
        <dbReference type="ARBA" id="ARBA00022729"/>
    </source>
</evidence>
<proteinExistence type="inferred from homology"/>
<feature type="domain" description="LysM" evidence="9">
    <location>
        <begin position="89"/>
        <end position="132"/>
    </location>
</feature>
<keyword evidence="2" id="KW-0645">Protease</keyword>
<dbReference type="OrthoDB" id="9813368at2"/>
<feature type="domain" description="LysM" evidence="9">
    <location>
        <begin position="25"/>
        <end position="68"/>
    </location>
</feature>
<evidence type="ECO:0000256" key="7">
    <source>
        <dbReference type="SAM" id="MobiDB-lite"/>
    </source>
</evidence>
<dbReference type="RefSeq" id="WP_117322611.1">
    <property type="nucleotide sequence ID" value="NZ_QVTD01000005.1"/>
</dbReference>
<dbReference type="SUPFAM" id="SSF54106">
    <property type="entry name" value="LysM domain"/>
    <property type="match status" value="3"/>
</dbReference>
<sequence length="351" mass="38021">MKKHIVTLSTAAVLSSTLATSAMASTYTVKSGDNLSKIAKIHDTTVTRLKQLNNLKSDVIHINQKLQVSENPSPSSSKSKITVHKTTTAYYTVKAGDTLLKIANKQGITLGELKNWNKINGHLIYPGQKLIVSKKAASTTIELPANKPSRGKKEEKQSTAPAAGTVYTVKQGDSLSKIASKFGLSVTELKSINKLTSDVIYTGQRLVVSKTSGKPVQDTAVSDQPASNGEKVGILLAEAKKQIGVPYSWGGSSPSGFDCSGFVYYVYKKAGYQISRYSSSTYFDMGKRVTAPQPGDLVFFSPSADKKYLITHMGIYMGGQQFIHASSSKGVRISSLDESYYKTRFAGYKRL</sequence>
<evidence type="ECO:0000259" key="9">
    <source>
        <dbReference type="PROSITE" id="PS51782"/>
    </source>
</evidence>
<keyword evidence="4" id="KW-0677">Repeat</keyword>
<feature type="domain" description="LysM" evidence="9">
    <location>
        <begin position="165"/>
        <end position="208"/>
    </location>
</feature>
<dbReference type="Gene3D" id="3.10.350.10">
    <property type="entry name" value="LysM domain"/>
    <property type="match status" value="3"/>
</dbReference>
<dbReference type="Pfam" id="PF01476">
    <property type="entry name" value="LysM"/>
    <property type="match status" value="3"/>
</dbReference>
<organism evidence="11 12">
    <name type="scientific">Peribacillus glennii</name>
    <dbReference type="NCBI Taxonomy" id="2303991"/>
    <lineage>
        <taxon>Bacteria</taxon>
        <taxon>Bacillati</taxon>
        <taxon>Bacillota</taxon>
        <taxon>Bacilli</taxon>
        <taxon>Bacillales</taxon>
        <taxon>Bacillaceae</taxon>
        <taxon>Peribacillus</taxon>
    </lineage>
</organism>
<keyword evidence="5" id="KW-0378">Hydrolase</keyword>
<evidence type="ECO:0000256" key="1">
    <source>
        <dbReference type="ARBA" id="ARBA00007074"/>
    </source>
</evidence>
<comment type="similarity">
    <text evidence="1">Belongs to the peptidase C40 family.</text>
</comment>
<protein>
    <submittedName>
        <fullName evidence="11">Peptidoglycan endopeptidase</fullName>
    </submittedName>
</protein>
<dbReference type="PROSITE" id="PS51935">
    <property type="entry name" value="NLPC_P60"/>
    <property type="match status" value="1"/>
</dbReference>
<dbReference type="GO" id="GO:0008234">
    <property type="term" value="F:cysteine-type peptidase activity"/>
    <property type="evidence" value="ECO:0007669"/>
    <property type="project" value="UniProtKB-KW"/>
</dbReference>
<evidence type="ECO:0000256" key="4">
    <source>
        <dbReference type="ARBA" id="ARBA00022737"/>
    </source>
</evidence>
<dbReference type="SMART" id="SM00257">
    <property type="entry name" value="LysM"/>
    <property type="match status" value="3"/>
</dbReference>
<dbReference type="PROSITE" id="PS51782">
    <property type="entry name" value="LYSM"/>
    <property type="match status" value="3"/>
</dbReference>
<evidence type="ECO:0000256" key="8">
    <source>
        <dbReference type="SAM" id="SignalP"/>
    </source>
</evidence>
<evidence type="ECO:0000256" key="6">
    <source>
        <dbReference type="ARBA" id="ARBA00022807"/>
    </source>
</evidence>
<dbReference type="InterPro" id="IPR000064">
    <property type="entry name" value="NLP_P60_dom"/>
</dbReference>
<evidence type="ECO:0000256" key="2">
    <source>
        <dbReference type="ARBA" id="ARBA00022670"/>
    </source>
</evidence>
<comment type="caution">
    <text evidence="11">The sequence shown here is derived from an EMBL/GenBank/DDBJ whole genome shotgun (WGS) entry which is preliminary data.</text>
</comment>
<name>A0A372LD77_9BACI</name>
<feature type="region of interest" description="Disordered" evidence="7">
    <location>
        <begin position="143"/>
        <end position="164"/>
    </location>
</feature>
<keyword evidence="12" id="KW-1185">Reference proteome</keyword>
<dbReference type="SUPFAM" id="SSF54001">
    <property type="entry name" value="Cysteine proteinases"/>
    <property type="match status" value="1"/>
</dbReference>
<dbReference type="Proteomes" id="UP000262939">
    <property type="component" value="Unassembled WGS sequence"/>
</dbReference>
<evidence type="ECO:0000256" key="5">
    <source>
        <dbReference type="ARBA" id="ARBA00022801"/>
    </source>
</evidence>
<dbReference type="InterPro" id="IPR036779">
    <property type="entry name" value="LysM_dom_sf"/>
</dbReference>
<dbReference type="GO" id="GO:0006508">
    <property type="term" value="P:proteolysis"/>
    <property type="evidence" value="ECO:0007669"/>
    <property type="project" value="UniProtKB-KW"/>
</dbReference>
<reference evidence="11 12" key="1">
    <citation type="submission" date="2018-08" db="EMBL/GenBank/DDBJ databases">
        <title>Bacillus chawlae sp. nov., Bacillus glennii sp. nov., and Bacillus saganii sp. nov. Isolated from the Vehicle Assembly Building at Kennedy Space Center where the Viking Spacecraft were Assembled.</title>
        <authorList>
            <person name="Seuylemezian A."/>
            <person name="Vaishampayan P."/>
        </authorList>
    </citation>
    <scope>NUCLEOTIDE SEQUENCE [LARGE SCALE GENOMIC DNA]</scope>
    <source>
        <strain evidence="11 12">V44-8</strain>
    </source>
</reference>
<evidence type="ECO:0000313" key="11">
    <source>
        <dbReference type="EMBL" id="RFU63975.1"/>
    </source>
</evidence>
<dbReference type="InterPro" id="IPR018392">
    <property type="entry name" value="LysM"/>
</dbReference>
<dbReference type="AlphaFoldDB" id="A0A372LD77"/>
<dbReference type="InterPro" id="IPR038765">
    <property type="entry name" value="Papain-like_cys_pep_sf"/>
</dbReference>
<feature type="domain" description="NlpC/P60" evidence="10">
    <location>
        <begin position="229"/>
        <end position="351"/>
    </location>
</feature>
<keyword evidence="6" id="KW-0788">Thiol protease</keyword>
<feature type="chain" id="PRO_5016944662" evidence="8">
    <location>
        <begin position="25"/>
        <end position="351"/>
    </location>
</feature>